<evidence type="ECO:0000313" key="2">
    <source>
        <dbReference type="EMBL" id="TFK93394.1"/>
    </source>
</evidence>
<reference evidence="2 3" key="1">
    <citation type="journal article" date="2019" name="Nat. Ecol. Evol.">
        <title>Megaphylogeny resolves global patterns of mushroom evolution.</title>
        <authorList>
            <person name="Varga T."/>
            <person name="Krizsan K."/>
            <person name="Foldi C."/>
            <person name="Dima B."/>
            <person name="Sanchez-Garcia M."/>
            <person name="Sanchez-Ramirez S."/>
            <person name="Szollosi G.J."/>
            <person name="Szarkandi J.G."/>
            <person name="Papp V."/>
            <person name="Albert L."/>
            <person name="Andreopoulos W."/>
            <person name="Angelini C."/>
            <person name="Antonin V."/>
            <person name="Barry K.W."/>
            <person name="Bougher N.L."/>
            <person name="Buchanan P."/>
            <person name="Buyck B."/>
            <person name="Bense V."/>
            <person name="Catcheside P."/>
            <person name="Chovatia M."/>
            <person name="Cooper J."/>
            <person name="Damon W."/>
            <person name="Desjardin D."/>
            <person name="Finy P."/>
            <person name="Geml J."/>
            <person name="Haridas S."/>
            <person name="Hughes K."/>
            <person name="Justo A."/>
            <person name="Karasinski D."/>
            <person name="Kautmanova I."/>
            <person name="Kiss B."/>
            <person name="Kocsube S."/>
            <person name="Kotiranta H."/>
            <person name="LaButti K.M."/>
            <person name="Lechner B.E."/>
            <person name="Liimatainen K."/>
            <person name="Lipzen A."/>
            <person name="Lukacs Z."/>
            <person name="Mihaltcheva S."/>
            <person name="Morgado L.N."/>
            <person name="Niskanen T."/>
            <person name="Noordeloos M.E."/>
            <person name="Ohm R.A."/>
            <person name="Ortiz-Santana B."/>
            <person name="Ovrebo C."/>
            <person name="Racz N."/>
            <person name="Riley R."/>
            <person name="Savchenko A."/>
            <person name="Shiryaev A."/>
            <person name="Soop K."/>
            <person name="Spirin V."/>
            <person name="Szebenyi C."/>
            <person name="Tomsovsky M."/>
            <person name="Tulloss R.E."/>
            <person name="Uehling J."/>
            <person name="Grigoriev I.V."/>
            <person name="Vagvolgyi C."/>
            <person name="Papp T."/>
            <person name="Martin F.M."/>
            <person name="Miettinen O."/>
            <person name="Hibbett D.S."/>
            <person name="Nagy L.G."/>
        </authorList>
    </citation>
    <scope>NUCLEOTIDE SEQUENCE [LARGE SCALE GENOMIC DNA]</scope>
    <source>
        <strain evidence="2 3">HHB13444</strain>
    </source>
</reference>
<protein>
    <submittedName>
        <fullName evidence="2">Uncharacterized protein</fullName>
    </submittedName>
</protein>
<proteinExistence type="predicted"/>
<keyword evidence="3" id="KW-1185">Reference proteome</keyword>
<dbReference type="AlphaFoldDB" id="A0A5C3PUB0"/>
<accession>A0A5C3PUB0</accession>
<dbReference type="EMBL" id="ML210982">
    <property type="protein sequence ID" value="TFK93394.1"/>
    <property type="molecule type" value="Genomic_DNA"/>
</dbReference>
<gene>
    <name evidence="2" type="ORF">K466DRAFT_121040</name>
</gene>
<feature type="region of interest" description="Disordered" evidence="1">
    <location>
        <begin position="45"/>
        <end position="78"/>
    </location>
</feature>
<name>A0A5C3PUB0_9APHY</name>
<evidence type="ECO:0000256" key="1">
    <source>
        <dbReference type="SAM" id="MobiDB-lite"/>
    </source>
</evidence>
<organism evidence="2 3">
    <name type="scientific">Polyporus arcularius HHB13444</name>
    <dbReference type="NCBI Taxonomy" id="1314778"/>
    <lineage>
        <taxon>Eukaryota</taxon>
        <taxon>Fungi</taxon>
        <taxon>Dikarya</taxon>
        <taxon>Basidiomycota</taxon>
        <taxon>Agaricomycotina</taxon>
        <taxon>Agaricomycetes</taxon>
        <taxon>Polyporales</taxon>
        <taxon>Polyporaceae</taxon>
        <taxon>Polyporus</taxon>
    </lineage>
</organism>
<dbReference type="InParanoid" id="A0A5C3PUB0"/>
<evidence type="ECO:0000313" key="3">
    <source>
        <dbReference type="Proteomes" id="UP000308197"/>
    </source>
</evidence>
<sequence length="78" mass="8635">MDSASVTRDPAWHDPIAKATLVLALVPYTTPGTFAESPIYSYRRKFSSPSPRKRSRYPEIEGNCTTELPPNRLPAGSL</sequence>
<feature type="compositionally biased region" description="Basic residues" evidence="1">
    <location>
        <begin position="45"/>
        <end position="55"/>
    </location>
</feature>
<dbReference type="Proteomes" id="UP000308197">
    <property type="component" value="Unassembled WGS sequence"/>
</dbReference>